<evidence type="ECO:0000256" key="5">
    <source>
        <dbReference type="RuleBase" id="RU000352"/>
    </source>
</evidence>
<name>A0A813VIZ5_9BILA</name>
<comment type="caution">
    <text evidence="8">The sequence shown here is derived from an EMBL/GenBank/DDBJ whole genome shotgun (WGS) entry which is preliminary data.</text>
</comment>
<dbReference type="InterPro" id="IPR008280">
    <property type="entry name" value="Tub_FtsZ_C"/>
</dbReference>
<evidence type="ECO:0000256" key="4">
    <source>
        <dbReference type="ARBA" id="ARBA00023134"/>
    </source>
</evidence>
<evidence type="ECO:0008006" key="10">
    <source>
        <dbReference type="Google" id="ProtNLM"/>
    </source>
</evidence>
<dbReference type="FunFam" id="3.40.50.1440:FF:000017">
    <property type="entry name" value="Tubulin epsilon chain"/>
    <property type="match status" value="1"/>
</dbReference>
<dbReference type="Gene3D" id="1.10.287.600">
    <property type="entry name" value="Helix hairpin bin"/>
    <property type="match status" value="1"/>
</dbReference>
<dbReference type="PROSITE" id="PS00227">
    <property type="entry name" value="TUBULIN"/>
    <property type="match status" value="1"/>
</dbReference>
<dbReference type="CDD" id="cd02190">
    <property type="entry name" value="epsilon_tubulin"/>
    <property type="match status" value="1"/>
</dbReference>
<dbReference type="InterPro" id="IPR003008">
    <property type="entry name" value="Tubulin_FtsZ_GTPase"/>
</dbReference>
<sequence length="508" mass="57092">MTQNITVQIGQCGNQIGCRFWDLALREHASVNKKGIFDEAISTFFRNVDIRSKSSSYFETTEIPVGNGTEKIRNLRARAVLVDTEEGVVNEIMKGPLKEVFDHRQYVTDVSGAGNNWAVGHMFYGQKYSDSIRELLRKNAEFCDSLESFFVMHSMGGGTGSGLGTAVLRMLADEYPEVHRFVVAVYPSADDDVITSPYNCVLAMKQLTDYADCVIPIDNQSLVNIVNRVENVCNNPTGSGSRTNTFSSTLRKNDPSKILINDSGSVISSANSTSSAKKSEKPFDSMNNIVANMLLNLTSSSRFEGSLNIDLNEIAMNLVPFPRMHYLLSSLSPLYINEKVNLQVRGIEQMFSDAFRKENQLLQCDPKSSLYLACALMLRGKCQISDIRRNIEKLKPQLNFIQWNQEGWKTGLCSVPAFGQPYSLLCLSNNTCIKDTFLNIKDRFQLLFKRKAHLHHYTQVDNMDISLFNESIGSLVDLINDYKNLEKQNLNLKNGNGNEQIERIQILS</sequence>
<keyword evidence="2 5" id="KW-0493">Microtubule</keyword>
<dbReference type="InterPro" id="IPR018316">
    <property type="entry name" value="Tubulin/FtsZ_2-layer-sand-dom"/>
</dbReference>
<evidence type="ECO:0000259" key="7">
    <source>
        <dbReference type="SMART" id="SM00865"/>
    </source>
</evidence>
<dbReference type="GO" id="GO:0007017">
    <property type="term" value="P:microtubule-based process"/>
    <property type="evidence" value="ECO:0007669"/>
    <property type="project" value="InterPro"/>
</dbReference>
<dbReference type="GO" id="GO:0005874">
    <property type="term" value="C:microtubule"/>
    <property type="evidence" value="ECO:0007669"/>
    <property type="project" value="UniProtKB-KW"/>
</dbReference>
<dbReference type="Pfam" id="PF00091">
    <property type="entry name" value="Tubulin"/>
    <property type="match status" value="1"/>
</dbReference>
<dbReference type="AlphaFoldDB" id="A0A813VIZ5"/>
<dbReference type="PRINTS" id="PR01161">
    <property type="entry name" value="TUBULIN"/>
</dbReference>
<reference evidence="8" key="1">
    <citation type="submission" date="2021-02" db="EMBL/GenBank/DDBJ databases">
        <authorList>
            <person name="Nowell W R."/>
        </authorList>
    </citation>
    <scope>NUCLEOTIDE SEQUENCE</scope>
    <source>
        <strain evidence="8">Ploen Becks lab</strain>
    </source>
</reference>
<dbReference type="SUPFAM" id="SSF52490">
    <property type="entry name" value="Tubulin nucleotide-binding domain-like"/>
    <property type="match status" value="1"/>
</dbReference>
<feature type="domain" description="Tubulin/FtsZ GTPase" evidence="6">
    <location>
        <begin position="61"/>
        <end position="305"/>
    </location>
</feature>
<accession>A0A813VIZ5</accession>
<dbReference type="PRINTS" id="PR01519">
    <property type="entry name" value="EPSLNTUBULIN"/>
</dbReference>
<proteinExistence type="inferred from homology"/>
<dbReference type="PANTHER" id="PTHR11588">
    <property type="entry name" value="TUBULIN"/>
    <property type="match status" value="1"/>
</dbReference>
<evidence type="ECO:0000256" key="2">
    <source>
        <dbReference type="ARBA" id="ARBA00022701"/>
    </source>
</evidence>
<evidence type="ECO:0000259" key="6">
    <source>
        <dbReference type="SMART" id="SM00864"/>
    </source>
</evidence>
<dbReference type="GO" id="GO:0005525">
    <property type="term" value="F:GTP binding"/>
    <property type="evidence" value="ECO:0007669"/>
    <property type="project" value="UniProtKB-UniRule"/>
</dbReference>
<dbReference type="SMART" id="SM00864">
    <property type="entry name" value="Tubulin"/>
    <property type="match status" value="1"/>
</dbReference>
<dbReference type="Gene3D" id="3.40.50.1440">
    <property type="entry name" value="Tubulin/FtsZ, GTPase domain"/>
    <property type="match status" value="1"/>
</dbReference>
<dbReference type="EMBL" id="CAJNOC010001144">
    <property type="protein sequence ID" value="CAF0839239.1"/>
    <property type="molecule type" value="Genomic_DNA"/>
</dbReference>
<evidence type="ECO:0000313" key="9">
    <source>
        <dbReference type="Proteomes" id="UP000663879"/>
    </source>
</evidence>
<dbReference type="InterPro" id="IPR017975">
    <property type="entry name" value="Tubulin_CS"/>
</dbReference>
<dbReference type="SUPFAM" id="SSF55307">
    <property type="entry name" value="Tubulin C-terminal domain-like"/>
    <property type="match status" value="1"/>
</dbReference>
<gene>
    <name evidence="8" type="ORF">OXX778_LOCUS8364</name>
</gene>
<keyword evidence="3 5" id="KW-0547">Nucleotide-binding</keyword>
<dbReference type="InterPro" id="IPR023123">
    <property type="entry name" value="Tubulin_C"/>
</dbReference>
<evidence type="ECO:0000313" key="8">
    <source>
        <dbReference type="EMBL" id="CAF0839239.1"/>
    </source>
</evidence>
<dbReference type="FunFam" id="1.10.287.600:FF:000007">
    <property type="entry name" value="tubulin epsilon chain"/>
    <property type="match status" value="1"/>
</dbReference>
<protein>
    <recommendedName>
        <fullName evidence="10">Epsilon-tubulin</fullName>
    </recommendedName>
</protein>
<dbReference type="Proteomes" id="UP000663879">
    <property type="component" value="Unassembled WGS sequence"/>
</dbReference>
<organism evidence="8 9">
    <name type="scientific">Brachionus calyciflorus</name>
    <dbReference type="NCBI Taxonomy" id="104777"/>
    <lineage>
        <taxon>Eukaryota</taxon>
        <taxon>Metazoa</taxon>
        <taxon>Spiralia</taxon>
        <taxon>Gnathifera</taxon>
        <taxon>Rotifera</taxon>
        <taxon>Eurotatoria</taxon>
        <taxon>Monogononta</taxon>
        <taxon>Pseudotrocha</taxon>
        <taxon>Ploima</taxon>
        <taxon>Brachionidae</taxon>
        <taxon>Brachionus</taxon>
    </lineage>
</organism>
<dbReference type="SMART" id="SM00865">
    <property type="entry name" value="Tubulin_C"/>
    <property type="match status" value="1"/>
</dbReference>
<dbReference type="InterPro" id="IPR004057">
    <property type="entry name" value="Epsilon_tubulin"/>
</dbReference>
<evidence type="ECO:0000256" key="1">
    <source>
        <dbReference type="ARBA" id="ARBA00009636"/>
    </source>
</evidence>
<dbReference type="OrthoDB" id="1662883at2759"/>
<feature type="domain" description="Tubulin/FtsZ 2-layer sandwich" evidence="7">
    <location>
        <begin position="307"/>
        <end position="442"/>
    </location>
</feature>
<comment type="similarity">
    <text evidence="1 5">Belongs to the tubulin family.</text>
</comment>
<keyword evidence="4 5" id="KW-0342">GTP-binding</keyword>
<dbReference type="InterPro" id="IPR000217">
    <property type="entry name" value="Tubulin"/>
</dbReference>
<evidence type="ECO:0000256" key="3">
    <source>
        <dbReference type="ARBA" id="ARBA00022741"/>
    </source>
</evidence>
<dbReference type="InterPro" id="IPR036525">
    <property type="entry name" value="Tubulin/FtsZ_GTPase_sf"/>
</dbReference>
<keyword evidence="9" id="KW-1185">Reference proteome</keyword>
<dbReference type="Pfam" id="PF03953">
    <property type="entry name" value="Tubulin_C"/>
    <property type="match status" value="1"/>
</dbReference>